<dbReference type="InterPro" id="IPR035437">
    <property type="entry name" value="SNase_OB-fold_sf"/>
</dbReference>
<dbReference type="SMART" id="SM00333">
    <property type="entry name" value="TUDOR"/>
    <property type="match status" value="2"/>
</dbReference>
<evidence type="ECO:0000313" key="2">
    <source>
        <dbReference type="Proteomes" id="UP001152795"/>
    </source>
</evidence>
<dbReference type="PANTHER" id="PTHR22948:SF29">
    <property type="entry name" value="FI02030P-RELATED"/>
    <property type="match status" value="1"/>
</dbReference>
<dbReference type="AlphaFoldDB" id="A0A7D9LAP7"/>
<proteinExistence type="predicted"/>
<dbReference type="PANTHER" id="PTHR22948">
    <property type="entry name" value="TUDOR DOMAIN CONTAINING PROTEIN"/>
    <property type="match status" value="1"/>
</dbReference>
<dbReference type="Pfam" id="PF00567">
    <property type="entry name" value="TUDOR"/>
    <property type="match status" value="2"/>
</dbReference>
<dbReference type="Gene3D" id="2.40.50.90">
    <property type="match status" value="1"/>
</dbReference>
<dbReference type="Proteomes" id="UP001152795">
    <property type="component" value="Unassembled WGS sequence"/>
</dbReference>
<dbReference type="Gene3D" id="2.30.30.140">
    <property type="match status" value="2"/>
</dbReference>
<gene>
    <name evidence="1" type="ORF">PACLA_8A077805</name>
</gene>
<dbReference type="SUPFAM" id="SSF63748">
    <property type="entry name" value="Tudor/PWWP/MBT"/>
    <property type="match status" value="2"/>
</dbReference>
<reference evidence="1" key="1">
    <citation type="submission" date="2020-04" db="EMBL/GenBank/DDBJ databases">
        <authorList>
            <person name="Alioto T."/>
            <person name="Alioto T."/>
            <person name="Gomez Garrido J."/>
        </authorList>
    </citation>
    <scope>NUCLEOTIDE SEQUENCE</scope>
    <source>
        <strain evidence="1">A484AB</strain>
    </source>
</reference>
<dbReference type="OrthoDB" id="341421at2759"/>
<dbReference type="FunFam" id="2.30.30.140:FF:000018">
    <property type="entry name" value="Serine/threonine-protein kinase 31"/>
    <property type="match status" value="2"/>
</dbReference>
<dbReference type="InterPro" id="IPR050621">
    <property type="entry name" value="Tudor_domain_containing"/>
</dbReference>
<keyword evidence="2" id="KW-1185">Reference proteome</keyword>
<comment type="caution">
    <text evidence="1">The sequence shown here is derived from an EMBL/GenBank/DDBJ whole genome shotgun (WGS) entry which is preliminary data.</text>
</comment>
<accession>A0A7D9LAP7</accession>
<protein>
    <submittedName>
        <fullName evidence="1">Tudor domain-containing 1</fullName>
    </submittedName>
</protein>
<organism evidence="1 2">
    <name type="scientific">Paramuricea clavata</name>
    <name type="common">Red gorgonian</name>
    <name type="synonym">Violescent sea-whip</name>
    <dbReference type="NCBI Taxonomy" id="317549"/>
    <lineage>
        <taxon>Eukaryota</taxon>
        <taxon>Metazoa</taxon>
        <taxon>Cnidaria</taxon>
        <taxon>Anthozoa</taxon>
        <taxon>Octocorallia</taxon>
        <taxon>Malacalcyonacea</taxon>
        <taxon>Plexauridae</taxon>
        <taxon>Paramuricea</taxon>
    </lineage>
</organism>
<evidence type="ECO:0000313" key="1">
    <source>
        <dbReference type="EMBL" id="CAB4029198.1"/>
    </source>
</evidence>
<dbReference type="InterPro" id="IPR002999">
    <property type="entry name" value="Tudor"/>
</dbReference>
<dbReference type="EMBL" id="CACRXK020016005">
    <property type="protein sequence ID" value="CAB4029198.1"/>
    <property type="molecule type" value="Genomic_DNA"/>
</dbReference>
<sequence length="254" mass="29021">MLCCGKYTEDDGWYRSLILESYLANRKVEVLYVDYGNIESLPITRIKELKPQFAALPQQAIPCCLYGVSPSAPSWTDQAIEEFQNAIIEKELVIKVVSHSESQRYSVSLMETVGEEEYSVNKLLVQKGFAVSDGNHPGVSVEADFRDYQPPPVEVDNYFDIEVTHVENLDQFWCHLVASSDQMEALMSNLQEYYDANPPKGTDLNLFSKGSPCCARFSDDEMWYRAKILEKMSNNRFKVRFVDYGNCEIVASKR</sequence>
<dbReference type="SUPFAM" id="SSF50199">
    <property type="entry name" value="Staphylococcal nuclease"/>
    <property type="match status" value="1"/>
</dbReference>
<name>A0A7D9LAP7_PARCT</name>
<dbReference type="PROSITE" id="PS50304">
    <property type="entry name" value="TUDOR"/>
    <property type="match status" value="2"/>
</dbReference>